<dbReference type="InterPro" id="IPR010313">
    <property type="entry name" value="Glycine_N-acyltransferase"/>
</dbReference>
<dbReference type="EC" id="2.3.1.-" evidence="1"/>
<dbReference type="PANTHER" id="PTHR15298">
    <property type="entry name" value="L-COA N-ACYLTRANSFERASE-RELATED"/>
    <property type="match status" value="1"/>
</dbReference>
<organism evidence="4 5">
    <name type="scientific">Plakobranchus ocellatus</name>
    <dbReference type="NCBI Taxonomy" id="259542"/>
    <lineage>
        <taxon>Eukaryota</taxon>
        <taxon>Metazoa</taxon>
        <taxon>Spiralia</taxon>
        <taxon>Lophotrochozoa</taxon>
        <taxon>Mollusca</taxon>
        <taxon>Gastropoda</taxon>
        <taxon>Heterobranchia</taxon>
        <taxon>Euthyneura</taxon>
        <taxon>Panpulmonata</taxon>
        <taxon>Sacoglossa</taxon>
        <taxon>Placobranchoidea</taxon>
        <taxon>Plakobranchidae</taxon>
        <taxon>Plakobranchus</taxon>
    </lineage>
</organism>
<dbReference type="CDD" id="cd04301">
    <property type="entry name" value="NAT_SF"/>
    <property type="match status" value="1"/>
</dbReference>
<evidence type="ECO:0000256" key="1">
    <source>
        <dbReference type="RuleBase" id="RU368002"/>
    </source>
</evidence>
<keyword evidence="1" id="KW-0012">Acyltransferase</keyword>
<feature type="compositionally biased region" description="Polar residues" evidence="2">
    <location>
        <begin position="287"/>
        <end position="321"/>
    </location>
</feature>
<evidence type="ECO:0000259" key="3">
    <source>
        <dbReference type="Pfam" id="PF08445"/>
    </source>
</evidence>
<keyword evidence="1" id="KW-0808">Transferase</keyword>
<name>A0AAV4BD38_9GAST</name>
<dbReference type="GO" id="GO:0047961">
    <property type="term" value="F:glycine N-acyltransferase activity"/>
    <property type="evidence" value="ECO:0007669"/>
    <property type="project" value="InterPro"/>
</dbReference>
<reference evidence="4 5" key="1">
    <citation type="journal article" date="2021" name="Elife">
        <title>Chloroplast acquisition without the gene transfer in kleptoplastic sea slugs, Plakobranchus ocellatus.</title>
        <authorList>
            <person name="Maeda T."/>
            <person name="Takahashi S."/>
            <person name="Yoshida T."/>
            <person name="Shimamura S."/>
            <person name="Takaki Y."/>
            <person name="Nagai Y."/>
            <person name="Toyoda A."/>
            <person name="Suzuki Y."/>
            <person name="Arimoto A."/>
            <person name="Ishii H."/>
            <person name="Satoh N."/>
            <person name="Nishiyama T."/>
            <person name="Hasebe M."/>
            <person name="Maruyama T."/>
            <person name="Minagawa J."/>
            <person name="Obokata J."/>
            <person name="Shigenobu S."/>
        </authorList>
    </citation>
    <scope>NUCLEOTIDE SEQUENCE [LARGE SCALE GENOMIC DNA]</scope>
</reference>
<comment type="similarity">
    <text evidence="1">Belongs to the glycine N-acyltransferase family.</text>
</comment>
<dbReference type="InterPro" id="IPR016181">
    <property type="entry name" value="Acyl_CoA_acyltransferase"/>
</dbReference>
<dbReference type="AlphaFoldDB" id="A0AAV4BD38"/>
<evidence type="ECO:0000313" key="4">
    <source>
        <dbReference type="EMBL" id="GFO17435.1"/>
    </source>
</evidence>
<dbReference type="Pfam" id="PF08445">
    <property type="entry name" value="FR47"/>
    <property type="match status" value="1"/>
</dbReference>
<dbReference type="PANTHER" id="PTHR15298:SF1">
    <property type="entry name" value="GLYCINE N-ACYLTRANSFERASE-LIKE PROTEIN"/>
    <property type="match status" value="1"/>
</dbReference>
<evidence type="ECO:0000256" key="2">
    <source>
        <dbReference type="SAM" id="MobiDB-lite"/>
    </source>
</evidence>
<dbReference type="Gene3D" id="3.40.630.30">
    <property type="match status" value="1"/>
</dbReference>
<gene>
    <name evidence="4" type="ORF">PoB_004394000</name>
</gene>
<feature type="domain" description="GCN5-related N-acetyltransferase Rv2170-like" evidence="3">
    <location>
        <begin position="193"/>
        <end position="248"/>
    </location>
</feature>
<sequence length="334" mass="37999">MTPTLHRVTTDELPALKDWLEQYLPDSRKIFFTVLETIRGRWQGTVFYTLGWPDILAVGEGLIGLEDSPCALYFRDPRTTSIYSPSLDHAETLLLYPGFLDWKQPIIFIAVTKKLRPVFQKLSTQMGGNQTITTNVMVEATEEDLPERPVPEGFELRPLDPDKHTDVVLTNWPHGRRHSDLYIRELLRRFPSIGLFNKEDGECVGAEIRNGYGALGMLFVKEKFRGNGFGKLITTVLSQSFFREGYSSVGWHITGGHVFLPKLTETHRNSPKLAETHHRNSPKLIDTLQNSPKLTETHHQNSTKLTKTLRNSSKLSVTYRNSPAKLSKTDRNSP</sequence>
<keyword evidence="5" id="KW-1185">Reference proteome</keyword>
<evidence type="ECO:0000313" key="5">
    <source>
        <dbReference type="Proteomes" id="UP000735302"/>
    </source>
</evidence>
<comment type="caution">
    <text evidence="4">The sequence shown here is derived from an EMBL/GenBank/DDBJ whole genome shotgun (WGS) entry which is preliminary data.</text>
</comment>
<proteinExistence type="inferred from homology"/>
<dbReference type="SUPFAM" id="SSF55729">
    <property type="entry name" value="Acyl-CoA N-acyltransferases (Nat)"/>
    <property type="match status" value="1"/>
</dbReference>
<dbReference type="GO" id="GO:0005739">
    <property type="term" value="C:mitochondrion"/>
    <property type="evidence" value="ECO:0007669"/>
    <property type="project" value="InterPro"/>
</dbReference>
<dbReference type="InterPro" id="IPR013653">
    <property type="entry name" value="GCN5-like_dom"/>
</dbReference>
<dbReference type="EMBL" id="BLXT01004822">
    <property type="protein sequence ID" value="GFO17435.1"/>
    <property type="molecule type" value="Genomic_DNA"/>
</dbReference>
<feature type="compositionally biased region" description="Basic and acidic residues" evidence="2">
    <location>
        <begin position="269"/>
        <end position="278"/>
    </location>
</feature>
<feature type="region of interest" description="Disordered" evidence="2">
    <location>
        <begin position="269"/>
        <end position="334"/>
    </location>
</feature>
<protein>
    <recommendedName>
        <fullName evidence="1">Glycine N-acyltransferase-like protein</fullName>
        <ecNumber evidence="1">2.3.1.-</ecNumber>
    </recommendedName>
</protein>
<accession>A0AAV4BD38</accession>
<dbReference type="Proteomes" id="UP000735302">
    <property type="component" value="Unassembled WGS sequence"/>
</dbReference>